<dbReference type="InterPro" id="IPR021910">
    <property type="entry name" value="NGX6/PGAP6/MYMK"/>
</dbReference>
<evidence type="ECO:0000256" key="7">
    <source>
        <dbReference type="SAM" id="Phobius"/>
    </source>
</evidence>
<evidence type="ECO:0000256" key="6">
    <source>
        <dbReference type="ARBA" id="ARBA00023136"/>
    </source>
</evidence>
<gene>
    <name evidence="8" type="ORF">BN9_006790</name>
</gene>
<evidence type="ECO:0000256" key="5">
    <source>
        <dbReference type="ARBA" id="ARBA00022989"/>
    </source>
</evidence>
<name>A0A024G0T2_9STRA</name>
<keyword evidence="6 7" id="KW-0472">Membrane</keyword>
<accession>A0A024G0T2</accession>
<organism evidence="8 9">
    <name type="scientific">Albugo candida</name>
    <dbReference type="NCBI Taxonomy" id="65357"/>
    <lineage>
        <taxon>Eukaryota</taxon>
        <taxon>Sar</taxon>
        <taxon>Stramenopiles</taxon>
        <taxon>Oomycota</taxon>
        <taxon>Peronosporomycetes</taxon>
        <taxon>Albuginales</taxon>
        <taxon>Albuginaceae</taxon>
        <taxon>Albugo</taxon>
    </lineage>
</organism>
<evidence type="ECO:0000313" key="8">
    <source>
        <dbReference type="EMBL" id="CCI39895.1"/>
    </source>
</evidence>
<proteinExistence type="inferred from homology"/>
<evidence type="ECO:0000313" key="9">
    <source>
        <dbReference type="Proteomes" id="UP000053237"/>
    </source>
</evidence>
<evidence type="ECO:0000256" key="1">
    <source>
        <dbReference type="ARBA" id="ARBA00004651"/>
    </source>
</evidence>
<dbReference type="Proteomes" id="UP000053237">
    <property type="component" value="Unassembled WGS sequence"/>
</dbReference>
<keyword evidence="5 7" id="KW-1133">Transmembrane helix</keyword>
<protein>
    <submittedName>
        <fullName evidence="8">Uncharacterized protein</fullName>
    </submittedName>
</protein>
<dbReference type="InParanoid" id="A0A024G0T2"/>
<dbReference type="OrthoDB" id="193471at2759"/>
<evidence type="ECO:0000256" key="2">
    <source>
        <dbReference type="ARBA" id="ARBA00005542"/>
    </source>
</evidence>
<dbReference type="AlphaFoldDB" id="A0A024G0T2"/>
<dbReference type="GO" id="GO:0005886">
    <property type="term" value="C:plasma membrane"/>
    <property type="evidence" value="ECO:0007669"/>
    <property type="project" value="UniProtKB-SubCell"/>
</dbReference>
<comment type="caution">
    <text evidence="8">The sequence shown here is derived from an EMBL/GenBank/DDBJ whole genome shotgun (WGS) entry which is preliminary data.</text>
</comment>
<keyword evidence="4 7" id="KW-0812">Transmembrane</keyword>
<feature type="transmembrane region" description="Helical" evidence="7">
    <location>
        <begin position="21"/>
        <end position="37"/>
    </location>
</feature>
<keyword evidence="3" id="KW-1003">Cell membrane</keyword>
<dbReference type="EMBL" id="CAIX01000004">
    <property type="protein sequence ID" value="CCI39895.1"/>
    <property type="molecule type" value="Genomic_DNA"/>
</dbReference>
<reference evidence="8 9" key="1">
    <citation type="submission" date="2012-05" db="EMBL/GenBank/DDBJ databases">
        <title>Recombination and specialization in a pathogen metapopulation.</title>
        <authorList>
            <person name="Gardiner A."/>
            <person name="Kemen E."/>
            <person name="Schultz-Larsen T."/>
            <person name="MacLean D."/>
            <person name="Van Oosterhout C."/>
            <person name="Jones J.D.G."/>
        </authorList>
    </citation>
    <scope>NUCLEOTIDE SEQUENCE [LARGE SCALE GENOMIC DNA]</scope>
    <source>
        <strain evidence="8 9">Ac Nc2</strain>
    </source>
</reference>
<comment type="similarity">
    <text evidence="2">Belongs to the TMEM8 family.</text>
</comment>
<keyword evidence="9" id="KW-1185">Reference proteome</keyword>
<comment type="subcellular location">
    <subcellularLocation>
        <location evidence="1">Cell membrane</location>
        <topology evidence="1">Multi-pass membrane protein</topology>
    </subcellularLocation>
</comment>
<dbReference type="Pfam" id="PF12036">
    <property type="entry name" value="DUF3522"/>
    <property type="match status" value="1"/>
</dbReference>
<evidence type="ECO:0000256" key="4">
    <source>
        <dbReference type="ARBA" id="ARBA00022692"/>
    </source>
</evidence>
<sequence>MNLAMVPALCVMQRNYRHFELFIGIYYFIISVMFSVAESFETSSFFEQIGLALYR</sequence>
<evidence type="ECO:0000256" key="3">
    <source>
        <dbReference type="ARBA" id="ARBA00022475"/>
    </source>
</evidence>